<proteinExistence type="predicted"/>
<feature type="compositionally biased region" description="Basic and acidic residues" evidence="1">
    <location>
        <begin position="132"/>
        <end position="154"/>
    </location>
</feature>
<organism evidence="3 4">
    <name type="scientific">Kwoniella heveanensis BCC8398</name>
    <dbReference type="NCBI Taxonomy" id="1296120"/>
    <lineage>
        <taxon>Eukaryota</taxon>
        <taxon>Fungi</taxon>
        <taxon>Dikarya</taxon>
        <taxon>Basidiomycota</taxon>
        <taxon>Agaricomycotina</taxon>
        <taxon>Tremellomycetes</taxon>
        <taxon>Tremellales</taxon>
        <taxon>Cryptococcaceae</taxon>
        <taxon>Kwoniella</taxon>
    </lineage>
</organism>
<accession>A0A1B9GTG9</accession>
<feature type="compositionally biased region" description="Pro residues" evidence="1">
    <location>
        <begin position="1001"/>
        <end position="1016"/>
    </location>
</feature>
<keyword evidence="2" id="KW-1133">Transmembrane helix</keyword>
<evidence type="ECO:0000313" key="4">
    <source>
        <dbReference type="Proteomes" id="UP000092666"/>
    </source>
</evidence>
<feature type="transmembrane region" description="Helical" evidence="2">
    <location>
        <begin position="12"/>
        <end position="31"/>
    </location>
</feature>
<dbReference type="Proteomes" id="UP000092666">
    <property type="component" value="Unassembled WGS sequence"/>
</dbReference>
<reference evidence="4" key="2">
    <citation type="submission" date="2013-12" db="EMBL/GenBank/DDBJ databases">
        <title>Evolution of pathogenesis and genome organization in the Tremellales.</title>
        <authorList>
            <person name="Cuomo C."/>
            <person name="Litvintseva A."/>
            <person name="Heitman J."/>
            <person name="Chen Y."/>
            <person name="Sun S."/>
            <person name="Springer D."/>
            <person name="Dromer F."/>
            <person name="Young S."/>
            <person name="Zeng Q."/>
            <person name="Chapman S."/>
            <person name="Gujja S."/>
            <person name="Saif S."/>
            <person name="Birren B."/>
        </authorList>
    </citation>
    <scope>NUCLEOTIDE SEQUENCE [LARGE SCALE GENOMIC DNA]</scope>
    <source>
        <strain evidence="4">BCC8398</strain>
    </source>
</reference>
<gene>
    <name evidence="3" type="ORF">I316_03800</name>
</gene>
<evidence type="ECO:0000256" key="2">
    <source>
        <dbReference type="SAM" id="Phobius"/>
    </source>
</evidence>
<evidence type="ECO:0000256" key="1">
    <source>
        <dbReference type="SAM" id="MobiDB-lite"/>
    </source>
</evidence>
<sequence>MTVIHRTRGPVGGVQSILIVLFLVVILYLFLSGGRKKGKSGARSSASHTAGDKDGSSERDRVEKGRKDREKDRRRKKGNKGRDVRSKARASTTSESEAGGGKPSKRERKSTRGKGNSKGSDTSGASSGSEKGNSKSRDGKEDAKKRRKKREDERKKRKEKQKKDKNKKEDKKAHAVEPPDVNPSDLWEQPPPGSAPVLTPIPDHRTATPTKGIFRRRDSDDKLPRSANVESNNRIRWTDLEGRSDDVVTGHFRKWGDYTGLRNDSDEAFSHRPPKAEGAPKAIKDDPIRYSVENLTAGGKSKIPSELLPLMKSAERVGRATRADAQLWQAALQDSWDEHFGPVPRVAQEVAMQIARFVTKDDIRLLQAAMHERKKSGAKTDAKRDFQKFQQSLGVKPDQESTTHKYRLVLGWYLDTLRAKSYLERMQVHEEPIKMATHETLGKFAQLLGWMEYLAKLNKGQRIFIGLDLSGLAMRAQAMKENGGYRLDLTIFMPGGPVPSGGDPLADWYFRCMESAQAFRNFHVEIARVFDNTAADGNYQDPFTRRRLIFRPGWTVYGVNSDKLKDNPADKSVAQRSVITRPPNVVELPEDMERRAPRYLRAASEQVLIKKVISQVAPREVSWVHLRQYQWDSASLTKQNSTFIEETFWLGWRMCGEALQDDAIADIQYEMKQQAYDFVRLLDLGGNVPIHLTRPATFLRLSGFPAIQVLVLAYIPSGQKGSTVDLMLQPEYGLLGEMLKHREPTRHLEGQPGKLRLCISLPNIKSLEQLQADLHRYFRALLAHYIREGNSVEQAQVDARSFALRALENVHVVDESQAGVVAEGKVPVGMKLNFIPNFDGDSGQGLSGTSGGGGGGGGGGGNGGGSGDPPTNPFERLRPPTPASLNDGVTSAGGDRAGGEAVSPDGTSYTTGGVQQPPDRPPAPPPGQPFGAFQPPPPQPPVPVSPEYPRPSGASPGLAPGNPTMPGQPQSPAQPPPLAPGRPPGYGSRGPPSPTNIARPGEPPRPRPPPPQPLNIPPEYSNNPQSPGAQAAYAAQQRQQSPGSAGGAFRPGSMPSPGPGLEYPPGVQQPAAGPGYASPAYSPGRFPSPGRGGIARPSTPKKAERVGFSPTAKDRFGPPSPFAPGRISTHDAAPPRNPPRPPGSRPVTNVPEHRPYNPVNEADLQTAGRQARLQTAEREAQAKAAANTAEAAETPAERAQRERREGPILEELQRRRRPPPPVASPIRRPSNYQSPTVQDANDDEDVPIVHSALTNANPERRYSGGRDTT</sequence>
<dbReference type="AlphaFoldDB" id="A0A1B9GTG9"/>
<name>A0A1B9GTG9_9TREE</name>
<protein>
    <submittedName>
        <fullName evidence="3">Uncharacterized protein</fullName>
    </submittedName>
</protein>
<feature type="compositionally biased region" description="Basic and acidic residues" evidence="1">
    <location>
        <begin position="1195"/>
        <end position="1213"/>
    </location>
</feature>
<feature type="compositionally biased region" description="Polar residues" evidence="1">
    <location>
        <begin position="1230"/>
        <end position="1239"/>
    </location>
</feature>
<dbReference type="STRING" id="1296120.A0A1B9GTG9"/>
<feature type="compositionally biased region" description="Pro residues" evidence="1">
    <location>
        <begin position="1135"/>
        <end position="1144"/>
    </location>
</feature>
<feature type="compositionally biased region" description="Basic and acidic residues" evidence="1">
    <location>
        <begin position="215"/>
        <end position="224"/>
    </location>
</feature>
<feature type="compositionally biased region" description="Gly residues" evidence="1">
    <location>
        <begin position="842"/>
        <end position="867"/>
    </location>
</feature>
<feature type="compositionally biased region" description="Basic and acidic residues" evidence="1">
    <location>
        <begin position="50"/>
        <end position="71"/>
    </location>
</feature>
<feature type="compositionally biased region" description="Pro residues" evidence="1">
    <location>
        <begin position="972"/>
        <end position="983"/>
    </location>
</feature>
<feature type="region of interest" description="Disordered" evidence="1">
    <location>
        <begin position="35"/>
        <end position="228"/>
    </location>
</feature>
<feature type="region of interest" description="Disordered" evidence="1">
    <location>
        <begin position="841"/>
        <end position="1269"/>
    </location>
</feature>
<dbReference type="PRINTS" id="PR01217">
    <property type="entry name" value="PRICHEXTENSN"/>
</dbReference>
<feature type="compositionally biased region" description="Basic and acidic residues" evidence="1">
    <location>
        <begin position="166"/>
        <end position="177"/>
    </location>
</feature>
<keyword evidence="4" id="KW-1185">Reference proteome</keyword>
<dbReference type="OrthoDB" id="2573087at2759"/>
<feature type="compositionally biased region" description="Basic and acidic residues" evidence="1">
    <location>
        <begin position="1258"/>
        <end position="1269"/>
    </location>
</feature>
<dbReference type="EMBL" id="KV700125">
    <property type="protein sequence ID" value="OCF34287.1"/>
    <property type="molecule type" value="Genomic_DNA"/>
</dbReference>
<feature type="compositionally biased region" description="Basic residues" evidence="1">
    <location>
        <begin position="103"/>
        <end position="112"/>
    </location>
</feature>
<feature type="compositionally biased region" description="Pro residues" evidence="1">
    <location>
        <begin position="918"/>
        <end position="949"/>
    </location>
</feature>
<keyword evidence="2" id="KW-0472">Membrane</keyword>
<feature type="compositionally biased region" description="Low complexity" evidence="1">
    <location>
        <begin position="1063"/>
        <end position="1089"/>
    </location>
</feature>
<feature type="compositionally biased region" description="Polar residues" evidence="1">
    <location>
        <begin position="113"/>
        <end position="131"/>
    </location>
</feature>
<feature type="compositionally biased region" description="Low complexity" evidence="1">
    <location>
        <begin position="1029"/>
        <end position="1040"/>
    </location>
</feature>
<feature type="compositionally biased region" description="Polar residues" evidence="1">
    <location>
        <begin position="905"/>
        <end position="914"/>
    </location>
</feature>
<evidence type="ECO:0000313" key="3">
    <source>
        <dbReference type="EMBL" id="OCF34287.1"/>
    </source>
</evidence>
<keyword evidence="2" id="KW-0812">Transmembrane</keyword>
<reference evidence="3 4" key="1">
    <citation type="submission" date="2013-07" db="EMBL/GenBank/DDBJ databases">
        <title>The Genome Sequence of Cryptococcus heveanensis BCC8398.</title>
        <authorList>
            <consortium name="The Broad Institute Genome Sequencing Platform"/>
            <person name="Cuomo C."/>
            <person name="Litvintseva A."/>
            <person name="Chen Y."/>
            <person name="Heitman J."/>
            <person name="Sun S."/>
            <person name="Springer D."/>
            <person name="Dromer F."/>
            <person name="Young S.K."/>
            <person name="Zeng Q."/>
            <person name="Gargeya S."/>
            <person name="Fitzgerald M."/>
            <person name="Abouelleil A."/>
            <person name="Alvarado L."/>
            <person name="Berlin A.M."/>
            <person name="Chapman S.B."/>
            <person name="Dewar J."/>
            <person name="Goldberg J."/>
            <person name="Griggs A."/>
            <person name="Gujja S."/>
            <person name="Hansen M."/>
            <person name="Howarth C."/>
            <person name="Imamovic A."/>
            <person name="Larimer J."/>
            <person name="McCowan C."/>
            <person name="Murphy C."/>
            <person name="Pearson M."/>
            <person name="Priest M."/>
            <person name="Roberts A."/>
            <person name="Saif S."/>
            <person name="Shea T."/>
            <person name="Sykes S."/>
            <person name="Wortman J."/>
            <person name="Nusbaum C."/>
            <person name="Birren B."/>
        </authorList>
    </citation>
    <scope>NUCLEOTIDE SEQUENCE [LARGE SCALE GENOMIC DNA]</scope>
    <source>
        <strain evidence="3 4">BCC8398</strain>
    </source>
</reference>
<feature type="compositionally biased region" description="Basic residues" evidence="1">
    <location>
        <begin position="155"/>
        <end position="165"/>
    </location>
</feature>
<feature type="compositionally biased region" description="Low complexity" evidence="1">
    <location>
        <begin position="1182"/>
        <end position="1194"/>
    </location>
</feature>